<dbReference type="PROSITE" id="PS51682">
    <property type="entry name" value="SAM_OMT_I"/>
    <property type="match status" value="1"/>
</dbReference>
<dbReference type="SUPFAM" id="SSF53335">
    <property type="entry name" value="S-adenosyl-L-methionine-dependent methyltransferases"/>
    <property type="match status" value="1"/>
</dbReference>
<dbReference type="AlphaFoldDB" id="A0A0X8NUV9"/>
<dbReference type="RefSeq" id="WP_061070908.1">
    <property type="nucleotide sequence ID" value="NZ_CP014060.2"/>
</dbReference>
<sequence length="234" mass="25585">MDSLSSGRVAQTLQRLLAEAQIADKGLMDQFEGGIAAISEQAYADIIADMVAEERRDLRGVYRGYVDNFLNVAPQYGRFLYQCARARRATRIVEFGTSMGISTIYLAAALRDMGGGQVIGTELEPEKAARARANLEAAGLADLVDIRVGDARETLAHLDGEIDLVLLDGAFSLYLPVLKLLEPHLRGGTPILAENAWEHGNDYLDYVRDPANGYLSQPLPITEGRGNEFTIVTR</sequence>
<evidence type="ECO:0000313" key="4">
    <source>
        <dbReference type="EMBL" id="AMG34815.1"/>
    </source>
</evidence>
<dbReference type="PANTHER" id="PTHR43167:SF1">
    <property type="entry name" value="PUTATIVE (AFU_ORTHOLOGUE AFUA_6G01830)-RELATED"/>
    <property type="match status" value="1"/>
</dbReference>
<evidence type="ECO:0000256" key="1">
    <source>
        <dbReference type="ARBA" id="ARBA00022603"/>
    </source>
</evidence>
<reference evidence="5" key="1">
    <citation type="submission" date="2015-12" db="EMBL/GenBank/DDBJ databases">
        <title>FDA dAtabase for Regulatory Grade micrObial Sequences (FDA-ARGOS): Supporting development and validation of Infectious Disease Dx tests.</title>
        <authorList>
            <person name="Case J."/>
            <person name="Tallon L."/>
            <person name="Sadzewicz L."/>
            <person name="Sengamalay N."/>
            <person name="Ott S."/>
            <person name="Godinez A."/>
            <person name="Nagaraj S."/>
            <person name="Nadendla S."/>
            <person name="Sichtig H."/>
        </authorList>
    </citation>
    <scope>NUCLEOTIDE SEQUENCE [LARGE SCALE GENOMIC DNA]</scope>
    <source>
        <strain evidence="5">FDAARGOS_147</strain>
    </source>
</reference>
<keyword evidence="2 4" id="KW-0808">Transferase</keyword>
<evidence type="ECO:0000256" key="2">
    <source>
        <dbReference type="ARBA" id="ARBA00022679"/>
    </source>
</evidence>
<dbReference type="Pfam" id="PF13578">
    <property type="entry name" value="Methyltransf_24"/>
    <property type="match status" value="1"/>
</dbReference>
<keyword evidence="3" id="KW-0949">S-adenosyl-L-methionine</keyword>
<dbReference type="CDD" id="cd02440">
    <property type="entry name" value="AdoMet_MTases"/>
    <property type="match status" value="1"/>
</dbReference>
<protein>
    <submittedName>
        <fullName evidence="4">Methyltransferase domain-containing protein</fullName>
    </submittedName>
</protein>
<name>A0A0X8NUV9_ALCXX</name>
<dbReference type="GO" id="GO:0032259">
    <property type="term" value="P:methylation"/>
    <property type="evidence" value="ECO:0007669"/>
    <property type="project" value="UniProtKB-KW"/>
</dbReference>
<accession>A0A0X8NUV9</accession>
<evidence type="ECO:0000313" key="5">
    <source>
        <dbReference type="Proteomes" id="UP000060602"/>
    </source>
</evidence>
<dbReference type="Proteomes" id="UP000060602">
    <property type="component" value="Chromosome"/>
</dbReference>
<dbReference type="EMBL" id="CP014060">
    <property type="protein sequence ID" value="AMG34815.1"/>
    <property type="molecule type" value="Genomic_DNA"/>
</dbReference>
<proteinExistence type="predicted"/>
<dbReference type="PANTHER" id="PTHR43167">
    <property type="entry name" value="PUTATIVE (AFU_ORTHOLOGUE AFUA_6G01830)-RELATED"/>
    <property type="match status" value="1"/>
</dbReference>
<dbReference type="GO" id="GO:0008171">
    <property type="term" value="F:O-methyltransferase activity"/>
    <property type="evidence" value="ECO:0007669"/>
    <property type="project" value="InterPro"/>
</dbReference>
<gene>
    <name evidence="4" type="ORF">AL504_01300</name>
</gene>
<dbReference type="InterPro" id="IPR002935">
    <property type="entry name" value="SAM_O-MeTrfase"/>
</dbReference>
<keyword evidence="1 4" id="KW-0489">Methyltransferase</keyword>
<organism evidence="4 5">
    <name type="scientific">Alcaligenes xylosoxydans xylosoxydans</name>
    <name type="common">Achromobacter xylosoxidans</name>
    <dbReference type="NCBI Taxonomy" id="85698"/>
    <lineage>
        <taxon>Bacteria</taxon>
        <taxon>Pseudomonadati</taxon>
        <taxon>Pseudomonadota</taxon>
        <taxon>Betaproteobacteria</taxon>
        <taxon>Burkholderiales</taxon>
        <taxon>Alcaligenaceae</taxon>
        <taxon>Achromobacter</taxon>
    </lineage>
</organism>
<evidence type="ECO:0000256" key="3">
    <source>
        <dbReference type="ARBA" id="ARBA00022691"/>
    </source>
</evidence>
<dbReference type="InterPro" id="IPR029063">
    <property type="entry name" value="SAM-dependent_MTases_sf"/>
</dbReference>
<dbReference type="Gene3D" id="3.40.50.150">
    <property type="entry name" value="Vaccinia Virus protein VP39"/>
    <property type="match status" value="1"/>
</dbReference>